<gene>
    <name evidence="4" type="ordered locus">Dde_0059</name>
</gene>
<dbReference type="GO" id="GO:0046872">
    <property type="term" value="F:metal ion binding"/>
    <property type="evidence" value="ECO:0007669"/>
    <property type="project" value="UniProtKB-KW"/>
</dbReference>
<dbReference type="Gene3D" id="1.10.4080.10">
    <property type="entry name" value="ADP-ribosylation/Crystallin J1"/>
    <property type="match status" value="1"/>
</dbReference>
<dbReference type="HOGENOM" id="CLU_046767_0_0_7"/>
<name>Q30UR1_OLEA2</name>
<protein>
    <submittedName>
        <fullName evidence="4">ADP-ribosylation/Crystallin J1</fullName>
    </submittedName>
</protein>
<comment type="cofactor">
    <cofactor evidence="3">
        <name>Mg(2+)</name>
        <dbReference type="ChEBI" id="CHEBI:18420"/>
    </cofactor>
    <text evidence="3">Binds 2 magnesium ions per subunit.</text>
</comment>
<dbReference type="AlphaFoldDB" id="Q30UR1"/>
<accession>Q30UR1</accession>
<organism evidence="4 5">
    <name type="scientific">Oleidesulfovibrio alaskensis (strain ATCC BAA-1058 / DSM 17464 / G20)</name>
    <name type="common">Desulfovibrio alaskensis</name>
    <dbReference type="NCBI Taxonomy" id="207559"/>
    <lineage>
        <taxon>Bacteria</taxon>
        <taxon>Pseudomonadati</taxon>
        <taxon>Thermodesulfobacteriota</taxon>
        <taxon>Desulfovibrionia</taxon>
        <taxon>Desulfovibrionales</taxon>
        <taxon>Desulfovibrionaceae</taxon>
        <taxon>Oleidesulfovibrio</taxon>
    </lineage>
</organism>
<reference evidence="4 5" key="1">
    <citation type="journal article" date="2011" name="J. Bacteriol.">
        <title>Complete genome sequence and updated annotation of Desulfovibrio alaskensis G20.</title>
        <authorList>
            <person name="Hauser L.J."/>
            <person name="Land M.L."/>
            <person name="Brown S.D."/>
            <person name="Larimer F."/>
            <person name="Keller K.L."/>
            <person name="Rapp-Giles B.J."/>
            <person name="Price M.N."/>
            <person name="Lin M."/>
            <person name="Bruce D.C."/>
            <person name="Detter J.C."/>
            <person name="Tapia R."/>
            <person name="Han C.S."/>
            <person name="Goodwin L.A."/>
            <person name="Cheng J.F."/>
            <person name="Pitluck S."/>
            <person name="Copeland A."/>
            <person name="Lucas S."/>
            <person name="Nolan M."/>
            <person name="Lapidus A.L."/>
            <person name="Palumbo A.V."/>
            <person name="Wall J.D."/>
        </authorList>
    </citation>
    <scope>NUCLEOTIDE SEQUENCE [LARGE SCALE GENOMIC DNA]</scope>
    <source>
        <strain evidence="5">ATCC BAA 1058 / DSM 17464 / G20</strain>
    </source>
</reference>
<evidence type="ECO:0000313" key="5">
    <source>
        <dbReference type="Proteomes" id="UP000002710"/>
    </source>
</evidence>
<comment type="similarity">
    <text evidence="1">Belongs to the ADP-ribosylglycohydrolase family.</text>
</comment>
<dbReference type="eggNOG" id="COG1397">
    <property type="taxonomic scope" value="Bacteria"/>
</dbReference>
<evidence type="ECO:0000256" key="2">
    <source>
        <dbReference type="ARBA" id="ARBA00022801"/>
    </source>
</evidence>
<dbReference type="SUPFAM" id="SSF101478">
    <property type="entry name" value="ADP-ribosylglycohydrolase"/>
    <property type="match status" value="1"/>
</dbReference>
<feature type="binding site" evidence="3">
    <location>
        <position position="58"/>
    </location>
    <ligand>
        <name>Mg(2+)</name>
        <dbReference type="ChEBI" id="CHEBI:18420"/>
        <label>1</label>
    </ligand>
</feature>
<keyword evidence="3" id="KW-0479">Metal-binding</keyword>
<keyword evidence="2" id="KW-0378">Hydrolase</keyword>
<dbReference type="RefSeq" id="WP_011366247.1">
    <property type="nucleotide sequence ID" value="NC_007519.1"/>
</dbReference>
<keyword evidence="5" id="KW-1185">Reference proteome</keyword>
<feature type="binding site" evidence="3">
    <location>
        <position position="257"/>
    </location>
    <ligand>
        <name>Mg(2+)</name>
        <dbReference type="ChEBI" id="CHEBI:18420"/>
        <label>1</label>
    </ligand>
</feature>
<evidence type="ECO:0000256" key="1">
    <source>
        <dbReference type="ARBA" id="ARBA00010702"/>
    </source>
</evidence>
<dbReference type="PANTHER" id="PTHR16222">
    <property type="entry name" value="ADP-RIBOSYLGLYCOHYDROLASE"/>
    <property type="match status" value="1"/>
</dbReference>
<evidence type="ECO:0000313" key="4">
    <source>
        <dbReference type="EMBL" id="ABB36860.1"/>
    </source>
</evidence>
<dbReference type="EMBL" id="CP000112">
    <property type="protein sequence ID" value="ABB36860.1"/>
    <property type="molecule type" value="Genomic_DNA"/>
</dbReference>
<proteinExistence type="inferred from homology"/>
<evidence type="ECO:0000256" key="3">
    <source>
        <dbReference type="PIRSR" id="PIRSR605502-1"/>
    </source>
</evidence>
<dbReference type="InterPro" id="IPR050792">
    <property type="entry name" value="ADP-ribosylglycohydrolase"/>
</dbReference>
<keyword evidence="3" id="KW-0460">Magnesium</keyword>
<dbReference type="Pfam" id="PF03747">
    <property type="entry name" value="ADP_ribosyl_GH"/>
    <property type="match status" value="1"/>
</dbReference>
<dbReference type="KEGG" id="dde:Dde_0059"/>
<dbReference type="GO" id="GO:0016787">
    <property type="term" value="F:hydrolase activity"/>
    <property type="evidence" value="ECO:0007669"/>
    <property type="project" value="UniProtKB-KW"/>
</dbReference>
<dbReference type="STRING" id="207559.Dde_0059"/>
<dbReference type="InterPro" id="IPR005502">
    <property type="entry name" value="Ribosyl_crysJ1"/>
</dbReference>
<dbReference type="PANTHER" id="PTHR16222:SF24">
    <property type="entry name" value="ADP-RIBOSYLHYDROLASE ARH3"/>
    <property type="match status" value="1"/>
</dbReference>
<sequence>MSKIRSAILASFVADSLALGAHWEYDRERITRELGRVDRLLAPRLNTHHAGKEAGDLSHYGDQTLLLLEAVAETGDFSLARFAARWQQMMVHYNGYMDRASRDALTRFTEGLPPDKTGAVTSDFSGASRVAPLLAVLGDHEDRLAAAARAQCLMTHGSVLVADGAEFMARAAHALLQGQNVPQALATAAGADYAQLPAQDWLAFADMHAALEGCEAVSRFGQACGMKGAFMSVVHLAVRYENAPAEALVENVMGGGDSCARGLALGMLLGARHGQDWIPVHWLSGLRSRNAVEECFTRLWR</sequence>
<dbReference type="Proteomes" id="UP000002710">
    <property type="component" value="Chromosome"/>
</dbReference>
<dbReference type="InterPro" id="IPR036705">
    <property type="entry name" value="Ribosyl_crysJ1_sf"/>
</dbReference>